<proteinExistence type="predicted"/>
<gene>
    <name evidence="2" type="ORF">PCOR1329_LOCUS56905</name>
</gene>
<accession>A0ABN9VD04</accession>
<feature type="region of interest" description="Disordered" evidence="1">
    <location>
        <begin position="1"/>
        <end position="26"/>
    </location>
</feature>
<dbReference type="EMBL" id="CAUYUJ010017016">
    <property type="protein sequence ID" value="CAK0870930.1"/>
    <property type="molecule type" value="Genomic_DNA"/>
</dbReference>
<sequence>MRHPVHGMLHLPLQEGEGGSVTPAPAESGAEWVELAPLSVRALSIDGPPDGGTCPSAKTTTWKSCRATENGHWPAGWRRQAGCRRCAWHASAESPAGRAS</sequence>
<evidence type="ECO:0000256" key="1">
    <source>
        <dbReference type="SAM" id="MobiDB-lite"/>
    </source>
</evidence>
<evidence type="ECO:0000313" key="2">
    <source>
        <dbReference type="EMBL" id="CAK0870930.1"/>
    </source>
</evidence>
<keyword evidence="3" id="KW-1185">Reference proteome</keyword>
<dbReference type="Proteomes" id="UP001189429">
    <property type="component" value="Unassembled WGS sequence"/>
</dbReference>
<protein>
    <submittedName>
        <fullName evidence="2">Uncharacterized protein</fullName>
    </submittedName>
</protein>
<name>A0ABN9VD04_9DINO</name>
<comment type="caution">
    <text evidence="2">The sequence shown here is derived from an EMBL/GenBank/DDBJ whole genome shotgun (WGS) entry which is preliminary data.</text>
</comment>
<evidence type="ECO:0000313" key="3">
    <source>
        <dbReference type="Proteomes" id="UP001189429"/>
    </source>
</evidence>
<organism evidence="2 3">
    <name type="scientific">Prorocentrum cordatum</name>
    <dbReference type="NCBI Taxonomy" id="2364126"/>
    <lineage>
        <taxon>Eukaryota</taxon>
        <taxon>Sar</taxon>
        <taxon>Alveolata</taxon>
        <taxon>Dinophyceae</taxon>
        <taxon>Prorocentrales</taxon>
        <taxon>Prorocentraceae</taxon>
        <taxon>Prorocentrum</taxon>
    </lineage>
</organism>
<reference evidence="2" key="1">
    <citation type="submission" date="2023-10" db="EMBL/GenBank/DDBJ databases">
        <authorList>
            <person name="Chen Y."/>
            <person name="Shah S."/>
            <person name="Dougan E. K."/>
            <person name="Thang M."/>
            <person name="Chan C."/>
        </authorList>
    </citation>
    <scope>NUCLEOTIDE SEQUENCE [LARGE SCALE GENOMIC DNA]</scope>
</reference>